<keyword evidence="7 8" id="KW-0472">Membrane</keyword>
<feature type="transmembrane region" description="Helical" evidence="8">
    <location>
        <begin position="271"/>
        <end position="290"/>
    </location>
</feature>
<evidence type="ECO:0000313" key="10">
    <source>
        <dbReference type="Proteomes" id="UP001183794"/>
    </source>
</evidence>
<gene>
    <name evidence="9" type="ORF">J2S62_002202</name>
</gene>
<evidence type="ECO:0000256" key="1">
    <source>
        <dbReference type="ARBA" id="ARBA00004651"/>
    </source>
</evidence>
<feature type="transmembrane region" description="Helical" evidence="8">
    <location>
        <begin position="123"/>
        <end position="144"/>
    </location>
</feature>
<dbReference type="InterPro" id="IPR004776">
    <property type="entry name" value="Mem_transp_PIN-like"/>
</dbReference>
<feature type="transmembrane region" description="Helical" evidence="8">
    <location>
        <begin position="94"/>
        <end position="117"/>
    </location>
</feature>
<organism evidence="9 10">
    <name type="scientific">Enteractinococcus fodinae</name>
    <dbReference type="NCBI Taxonomy" id="684663"/>
    <lineage>
        <taxon>Bacteria</taxon>
        <taxon>Bacillati</taxon>
        <taxon>Actinomycetota</taxon>
        <taxon>Actinomycetes</taxon>
        <taxon>Micrococcales</taxon>
        <taxon>Micrococcaceae</taxon>
    </lineage>
</organism>
<keyword evidence="3" id="KW-0813">Transport</keyword>
<evidence type="ECO:0000256" key="5">
    <source>
        <dbReference type="ARBA" id="ARBA00022692"/>
    </source>
</evidence>
<keyword evidence="4" id="KW-1003">Cell membrane</keyword>
<reference evidence="9 10" key="1">
    <citation type="submission" date="2023-07" db="EMBL/GenBank/DDBJ databases">
        <title>Sequencing the genomes of 1000 actinobacteria strains.</title>
        <authorList>
            <person name="Klenk H.-P."/>
        </authorList>
    </citation>
    <scope>NUCLEOTIDE SEQUENCE [LARGE SCALE GENOMIC DNA]</scope>
    <source>
        <strain evidence="9 10">DSM 22966</strain>
    </source>
</reference>
<comment type="caution">
    <text evidence="9">The sequence shown here is derived from an EMBL/GenBank/DDBJ whole genome shotgun (WGS) entry which is preliminary data.</text>
</comment>
<dbReference type="RefSeq" id="WP_310174679.1">
    <property type="nucleotide sequence ID" value="NZ_BAABHE010000002.1"/>
</dbReference>
<dbReference type="EMBL" id="JAVDYJ010000001">
    <property type="protein sequence ID" value="MDR7347945.1"/>
    <property type="molecule type" value="Genomic_DNA"/>
</dbReference>
<dbReference type="InterPro" id="IPR038770">
    <property type="entry name" value="Na+/solute_symporter_sf"/>
</dbReference>
<feature type="transmembrane region" description="Helical" evidence="8">
    <location>
        <begin position="207"/>
        <end position="228"/>
    </location>
</feature>
<name>A0ABU2B2X5_9MICC</name>
<evidence type="ECO:0000256" key="4">
    <source>
        <dbReference type="ARBA" id="ARBA00022475"/>
    </source>
</evidence>
<evidence type="ECO:0000256" key="3">
    <source>
        <dbReference type="ARBA" id="ARBA00022448"/>
    </source>
</evidence>
<dbReference type="PANTHER" id="PTHR36838:SF3">
    <property type="entry name" value="TRANSPORTER AUXIN EFFLUX CARRIER EC FAMILY"/>
    <property type="match status" value="1"/>
</dbReference>
<feature type="transmembrane region" description="Helical" evidence="8">
    <location>
        <begin position="240"/>
        <end position="265"/>
    </location>
</feature>
<evidence type="ECO:0000256" key="6">
    <source>
        <dbReference type="ARBA" id="ARBA00022989"/>
    </source>
</evidence>
<accession>A0ABU2B2X5</accession>
<dbReference type="Pfam" id="PF03547">
    <property type="entry name" value="Mem_trans"/>
    <property type="match status" value="1"/>
</dbReference>
<evidence type="ECO:0000256" key="7">
    <source>
        <dbReference type="ARBA" id="ARBA00023136"/>
    </source>
</evidence>
<feature type="transmembrane region" description="Helical" evidence="8">
    <location>
        <begin position="36"/>
        <end position="56"/>
    </location>
</feature>
<feature type="transmembrane region" description="Helical" evidence="8">
    <location>
        <begin position="175"/>
        <end position="201"/>
    </location>
</feature>
<comment type="similarity">
    <text evidence="2">Belongs to the auxin efflux carrier (TC 2.A.69) family.</text>
</comment>
<feature type="transmembrane region" description="Helical" evidence="8">
    <location>
        <begin position="302"/>
        <end position="323"/>
    </location>
</feature>
<evidence type="ECO:0000256" key="2">
    <source>
        <dbReference type="ARBA" id="ARBA00010145"/>
    </source>
</evidence>
<dbReference type="PANTHER" id="PTHR36838">
    <property type="entry name" value="AUXIN EFFLUX CARRIER FAMILY PROTEIN"/>
    <property type="match status" value="1"/>
</dbReference>
<sequence length="324" mass="34567">MFATLNVLAPMFVILGFGFAAGYAKSFRERAGGLNQFVFFISLPCFVYVAITTAELPDSFPWQVWVLAFVFPAVAFLLIYAVTHWLLPKHREHAAPLALSSTYGNVGYFGIPMTIALLGNDAAIPAVLVHLLHNLVFLVGYPLLRGQQAQQPSESSGRRTSLSARTVVREIVARVFYNPVTISTVLGLLVLILEVPVAAFINDSLELLGQTAIPLALFSVGIALHPALESLRSGSISIGLVVSGIGMKNIVFPMATVALVALIGQSASADWMITSILMAAMPMSTSGYILSERYDESGDLAAAILAGTTLLSIITIPALTAMVL</sequence>
<keyword evidence="5 8" id="KW-0812">Transmembrane</keyword>
<keyword evidence="10" id="KW-1185">Reference proteome</keyword>
<evidence type="ECO:0000256" key="8">
    <source>
        <dbReference type="SAM" id="Phobius"/>
    </source>
</evidence>
<protein>
    <submittedName>
        <fullName evidence="9">Permease</fullName>
    </submittedName>
</protein>
<comment type="subcellular location">
    <subcellularLocation>
        <location evidence="1">Cell membrane</location>
        <topology evidence="1">Multi-pass membrane protein</topology>
    </subcellularLocation>
</comment>
<feature type="transmembrane region" description="Helical" evidence="8">
    <location>
        <begin position="6"/>
        <end position="24"/>
    </location>
</feature>
<keyword evidence="6 8" id="KW-1133">Transmembrane helix</keyword>
<feature type="transmembrane region" description="Helical" evidence="8">
    <location>
        <begin position="62"/>
        <end position="82"/>
    </location>
</feature>
<proteinExistence type="inferred from homology"/>
<evidence type="ECO:0000313" key="9">
    <source>
        <dbReference type="EMBL" id="MDR7347945.1"/>
    </source>
</evidence>
<dbReference type="Proteomes" id="UP001183794">
    <property type="component" value="Unassembled WGS sequence"/>
</dbReference>
<dbReference type="Gene3D" id="1.20.1530.20">
    <property type="match status" value="2"/>
</dbReference>